<accession>A0A2H4HIB3</accession>
<feature type="signal peptide" evidence="1">
    <location>
        <begin position="1"/>
        <end position="22"/>
    </location>
</feature>
<feature type="chain" id="PRO_5038334309" description="Lipoprotein" evidence="1">
    <location>
        <begin position="23"/>
        <end position="288"/>
    </location>
</feature>
<dbReference type="EMBL" id="KY290886">
    <property type="protein sequence ID" value="ARQ19176.1"/>
    <property type="molecule type" value="Genomic_DNA"/>
</dbReference>
<evidence type="ECO:0000256" key="1">
    <source>
        <dbReference type="SAM" id="SignalP"/>
    </source>
</evidence>
<dbReference type="AlphaFoldDB" id="A0A2H4HIB3"/>
<keyword evidence="1" id="KW-0732">Signal</keyword>
<dbReference type="RefSeq" id="WP_002338157.1">
    <property type="nucleotide sequence ID" value="NZ_KY290886.1"/>
</dbReference>
<protein>
    <recommendedName>
        <fullName evidence="3">Lipoprotein</fullName>
    </recommendedName>
</protein>
<evidence type="ECO:0008006" key="3">
    <source>
        <dbReference type="Google" id="ProtNLM"/>
    </source>
</evidence>
<dbReference type="PROSITE" id="PS51257">
    <property type="entry name" value="PROKAR_LIPOPROTEIN"/>
    <property type="match status" value="1"/>
</dbReference>
<name>A0A2H4HIB3_ENTFL</name>
<proteinExistence type="predicted"/>
<reference evidence="2" key="1">
    <citation type="submission" date="2016-12" db="EMBL/GenBank/DDBJ databases">
        <title>Genetic characterization of cointegrate plasmids responsible for the mobilization of pRUM-like and pLAG, via pHTbeta, from Enterococcus faecium to E. faecalis.</title>
        <authorList>
            <person name="Di Sante L."/>
            <person name="Morroni G."/>
            <person name="Vignaroli C."/>
            <person name="Brenciani A."/>
        </authorList>
    </citation>
    <scope>NUCLEOTIDE SEQUENCE</scope>
    <source>
        <strain evidence="2">Transconjugant T4</strain>
        <plasmid evidence="2">pJH-T4</plasmid>
    </source>
</reference>
<keyword evidence="2" id="KW-0614">Plasmid</keyword>
<evidence type="ECO:0000313" key="2">
    <source>
        <dbReference type="EMBL" id="ARQ19176.1"/>
    </source>
</evidence>
<organism evidence="2">
    <name type="scientific">Enterococcus faecalis</name>
    <name type="common">Streptococcus faecalis</name>
    <dbReference type="NCBI Taxonomy" id="1351"/>
    <lineage>
        <taxon>Bacteria</taxon>
        <taxon>Bacillati</taxon>
        <taxon>Bacillota</taxon>
        <taxon>Bacilli</taxon>
        <taxon>Lactobacillales</taxon>
        <taxon>Enterococcaceae</taxon>
        <taxon>Enterococcus</taxon>
    </lineage>
</organism>
<sequence>MKKLRVIATIPMIFSFALLLSACGKEEAGAKSNEAHNISFIDSAEQKDSRCWLVVETSSKNKTPIDKNEYVKAVIQTKDGKAKVFKTDMEQLTLEKVSKMSDEEIIEQALNADKQKFNDKKKSDIDSYNATLDSVKTELENEEKQEFQNDQKIADFQDSIPKIQADIEEINGVQYSEPEWEKVSATIKMDNENKSPSMETVKLSYKYLDSPIWNLNSFGEVSSEGELSYEPTSMDLKLSIPVATTKVLDNFYSGYSNDELDQLLLTKVASKDNKVQLDSKGKNVSIVE</sequence>
<geneLocation type="plasmid" evidence="2">
    <name>pJH-T4</name>
</geneLocation>